<evidence type="ECO:0000259" key="2">
    <source>
        <dbReference type="Pfam" id="PF03358"/>
    </source>
</evidence>
<evidence type="ECO:0000313" key="3">
    <source>
        <dbReference type="EMBL" id="EEU30896.1"/>
    </source>
</evidence>
<dbReference type="PANTHER" id="PTHR30543">
    <property type="entry name" value="CHROMATE REDUCTASE"/>
    <property type="match status" value="1"/>
</dbReference>
<dbReference type="STRING" id="575594.HMPREF0501_00301"/>
<organism evidence="3 4">
    <name type="scientific">Limosilactobacillus coleohominis 101-4-CHN</name>
    <dbReference type="NCBI Taxonomy" id="575594"/>
    <lineage>
        <taxon>Bacteria</taxon>
        <taxon>Bacillati</taxon>
        <taxon>Bacillota</taxon>
        <taxon>Bacilli</taxon>
        <taxon>Lactobacillales</taxon>
        <taxon>Lactobacillaceae</taxon>
        <taxon>Limosilactobacillus</taxon>
    </lineage>
</organism>
<dbReference type="Proteomes" id="UP000003987">
    <property type="component" value="Unassembled WGS sequence"/>
</dbReference>
<dbReference type="GO" id="GO:0010181">
    <property type="term" value="F:FMN binding"/>
    <property type="evidence" value="ECO:0007669"/>
    <property type="project" value="TreeGrafter"/>
</dbReference>
<dbReference type="RefSeq" id="WP_006916048.1">
    <property type="nucleotide sequence ID" value="NZ_GG698802.1"/>
</dbReference>
<feature type="domain" description="NADPH-dependent FMN reductase-like" evidence="2">
    <location>
        <begin position="1"/>
        <end position="146"/>
    </location>
</feature>
<dbReference type="EC" id="1.7.-.-" evidence="3"/>
<dbReference type="HOGENOM" id="CLU_053498_0_0_9"/>
<dbReference type="SUPFAM" id="SSF52218">
    <property type="entry name" value="Flavoproteins"/>
    <property type="match status" value="1"/>
</dbReference>
<protein>
    <submittedName>
        <fullName evidence="3">Flavin reductase</fullName>
        <ecNumber evidence="3">1.7.-.-</ecNumber>
    </submittedName>
</protein>
<evidence type="ECO:0000313" key="4">
    <source>
        <dbReference type="Proteomes" id="UP000003987"/>
    </source>
</evidence>
<feature type="region of interest" description="Disordered" evidence="1">
    <location>
        <begin position="374"/>
        <end position="413"/>
    </location>
</feature>
<accession>C7XUD5</accession>
<gene>
    <name evidence="3" type="ORF">HMPREF0501_00301</name>
</gene>
<feature type="compositionally biased region" description="Acidic residues" evidence="1">
    <location>
        <begin position="389"/>
        <end position="405"/>
    </location>
</feature>
<evidence type="ECO:0000256" key="1">
    <source>
        <dbReference type="SAM" id="MobiDB-lite"/>
    </source>
</evidence>
<dbReference type="OrthoDB" id="9812295at2"/>
<keyword evidence="3" id="KW-0560">Oxidoreductase</keyword>
<dbReference type="AlphaFoldDB" id="C7XUD5"/>
<dbReference type="Pfam" id="PF03358">
    <property type="entry name" value="FMN_red"/>
    <property type="match status" value="1"/>
</dbReference>
<dbReference type="Gene3D" id="3.30.450.20">
    <property type="entry name" value="PAS domain"/>
    <property type="match status" value="1"/>
</dbReference>
<keyword evidence="4" id="KW-1185">Reference proteome</keyword>
<dbReference type="Pfam" id="PF13596">
    <property type="entry name" value="PAS_10"/>
    <property type="match status" value="1"/>
</dbReference>
<dbReference type="Gene3D" id="3.40.50.360">
    <property type="match status" value="1"/>
</dbReference>
<dbReference type="InterPro" id="IPR029039">
    <property type="entry name" value="Flavoprotein-like_sf"/>
</dbReference>
<dbReference type="GO" id="GO:0005829">
    <property type="term" value="C:cytosol"/>
    <property type="evidence" value="ECO:0007669"/>
    <property type="project" value="TreeGrafter"/>
</dbReference>
<name>C7XUD5_9LACO</name>
<reference evidence="3 4" key="1">
    <citation type="submission" date="2009-06" db="EMBL/GenBank/DDBJ databases">
        <title>The Genome Sequence of Lactobacillus coleohominis strain 101-4-CHN.</title>
        <authorList>
            <consortium name="The Broad Institute Genome Sequencing Platform"/>
            <person name="Ward D."/>
            <person name="Young S.K."/>
            <person name="Zeng Q."/>
            <person name="Koehrsen M."/>
            <person name="Alvarado L."/>
            <person name="Berlin A."/>
            <person name="Borenstein D."/>
            <person name="Chen Z."/>
            <person name="Engels R."/>
            <person name="Freedman E."/>
            <person name="Gellesch M."/>
            <person name="Goldberg J."/>
            <person name="Griggs A."/>
            <person name="Gujja S."/>
            <person name="Heiman D."/>
            <person name="Hepburn T."/>
            <person name="Howarth C."/>
            <person name="Jen D."/>
            <person name="Larson L."/>
            <person name="Lewis B."/>
            <person name="Mehta T."/>
            <person name="Park D."/>
            <person name="Pearson M."/>
            <person name="Roberts A."/>
            <person name="Saif S."/>
            <person name="Shea T."/>
            <person name="Shenoy N."/>
            <person name="Sisk P."/>
            <person name="Stolte C."/>
            <person name="Sykes S."/>
            <person name="Walk T."/>
            <person name="White J."/>
            <person name="Yandava C."/>
            <person name="Liu Y."/>
            <person name="Xu Q."/>
            <person name="Lander E."/>
            <person name="Nusbaum C."/>
            <person name="Galagan J."/>
            <person name="Birren B."/>
        </authorList>
    </citation>
    <scope>NUCLEOTIDE SEQUENCE [LARGE SCALE GENOMIC DNA]</scope>
    <source>
        <strain evidence="3 4">101-4-CHN</strain>
    </source>
</reference>
<dbReference type="eggNOG" id="COG0431">
    <property type="taxonomic scope" value="Bacteria"/>
</dbReference>
<dbReference type="PANTHER" id="PTHR30543:SF21">
    <property type="entry name" value="NAD(P)H-DEPENDENT FMN REDUCTASE LOT6"/>
    <property type="match status" value="1"/>
</dbReference>
<sequence length="413" mass="46249">MKLVGIVGSIAEDSYNRKLMMYMANHFRNYADIEVVDIKDVPMFNEDQDATNSAPIQYLKHRIENADGVIMATPEHNHTTTAALKSVIEWLSYKIHPLENKPVMIVGASYFSQGSSRAQLDLREILEAPGVRGLVMPGTEFLLGDAKEAFDEHGNLTDGQTIKVLTKMIEKFIKWVDVMQALQGPEPADAWKNEDLTASGKADTTIEGVKMNDPEWVEKAAALTKAASGHDYVQLDRGILTVDQINWFLKSIPAELTFVDDNNQFLYYNHNKPAERMNASRRPEQAGLPLSEVHPDIRNVHDHVKQVLHILRTGKQDMFQLSEPQDRKNVKWVVNNYQAMHDESGNYRGTNEIVLDFWPIVKKYLEMTGQKLVDDPANAVDTDASASVADDEGSANDQPENDEPDTGASASVK</sequence>
<dbReference type="GO" id="GO:0016491">
    <property type="term" value="F:oxidoreductase activity"/>
    <property type="evidence" value="ECO:0007669"/>
    <property type="project" value="UniProtKB-KW"/>
</dbReference>
<feature type="compositionally biased region" description="Low complexity" evidence="1">
    <location>
        <begin position="379"/>
        <end position="388"/>
    </location>
</feature>
<dbReference type="eggNOG" id="COG2461">
    <property type="taxonomic scope" value="Bacteria"/>
</dbReference>
<dbReference type="InterPro" id="IPR050712">
    <property type="entry name" value="NAD(P)H-dep_reductase"/>
</dbReference>
<dbReference type="EMBL" id="GG698802">
    <property type="protein sequence ID" value="EEU30896.1"/>
    <property type="molecule type" value="Genomic_DNA"/>
</dbReference>
<proteinExistence type="predicted"/>
<dbReference type="InterPro" id="IPR005025">
    <property type="entry name" value="FMN_Rdtase-like_dom"/>
</dbReference>